<name>A0A7L5DTK3_9BACT</name>
<accession>A0A7L5DTK3</accession>
<evidence type="ECO:0000313" key="2">
    <source>
        <dbReference type="Proteomes" id="UP000501128"/>
    </source>
</evidence>
<evidence type="ECO:0000313" key="1">
    <source>
        <dbReference type="EMBL" id="QJD79307.1"/>
    </source>
</evidence>
<dbReference type="AlphaFoldDB" id="A0A7L5DTK3"/>
<organism evidence="1 2">
    <name type="scientific">Spirosoma rhododendri</name>
    <dbReference type="NCBI Taxonomy" id="2728024"/>
    <lineage>
        <taxon>Bacteria</taxon>
        <taxon>Pseudomonadati</taxon>
        <taxon>Bacteroidota</taxon>
        <taxon>Cytophagia</taxon>
        <taxon>Cytophagales</taxon>
        <taxon>Cytophagaceae</taxon>
        <taxon>Spirosoma</taxon>
    </lineage>
</organism>
<proteinExistence type="predicted"/>
<dbReference type="Proteomes" id="UP000501128">
    <property type="component" value="Chromosome"/>
</dbReference>
<gene>
    <name evidence="1" type="ORF">HH216_13465</name>
</gene>
<sequence length="90" mass="10338">MMGAHWVDVTSPELKGSPFTETFIFGSYDGKVTFWEQMITRSYLKTSPTLDKQIKLPAQYQTPGYYPTRYGIRTNTDGSQDITLDSFVKR</sequence>
<reference evidence="1 2" key="1">
    <citation type="submission" date="2020-04" db="EMBL/GenBank/DDBJ databases">
        <title>Genome sequencing of novel species.</title>
        <authorList>
            <person name="Heo J."/>
            <person name="Kim S.-J."/>
            <person name="Kim J.-S."/>
            <person name="Hong S.-B."/>
            <person name="Kwon S.-W."/>
        </authorList>
    </citation>
    <scope>NUCLEOTIDE SEQUENCE [LARGE SCALE GENOMIC DNA]</scope>
    <source>
        <strain evidence="1 2">CJU-R4</strain>
    </source>
</reference>
<protein>
    <submittedName>
        <fullName evidence="1">Uncharacterized protein</fullName>
    </submittedName>
</protein>
<dbReference type="EMBL" id="CP051677">
    <property type="protein sequence ID" value="QJD79307.1"/>
    <property type="molecule type" value="Genomic_DNA"/>
</dbReference>
<keyword evidence="2" id="KW-1185">Reference proteome</keyword>
<dbReference type="RefSeq" id="WP_169551273.1">
    <property type="nucleotide sequence ID" value="NZ_CP051677.1"/>
</dbReference>
<dbReference type="KEGG" id="srho:HH216_13465"/>